<dbReference type="SMART" id="SM00382">
    <property type="entry name" value="AAA"/>
    <property type="match status" value="2"/>
</dbReference>
<keyword evidence="3" id="KW-0813">Transport</keyword>
<evidence type="ECO:0000256" key="2">
    <source>
        <dbReference type="ARBA" id="ARBA00005417"/>
    </source>
</evidence>
<dbReference type="RefSeq" id="WP_131447382.1">
    <property type="nucleotide sequence ID" value="NZ_SJZB01000040.1"/>
</dbReference>
<feature type="domain" description="ABC transporter" evidence="8">
    <location>
        <begin position="360"/>
        <end position="600"/>
    </location>
</feature>
<feature type="domain" description="ABC transporter" evidence="8">
    <location>
        <begin position="6"/>
        <end position="255"/>
    </location>
</feature>
<dbReference type="GO" id="GO:0005524">
    <property type="term" value="F:ATP binding"/>
    <property type="evidence" value="ECO:0007669"/>
    <property type="project" value="UniProtKB-KW"/>
</dbReference>
<keyword evidence="6 9" id="KW-0067">ATP-binding</keyword>
<dbReference type="InterPro" id="IPR003593">
    <property type="entry name" value="AAA+_ATPase"/>
</dbReference>
<comment type="caution">
    <text evidence="9">The sequence shown here is derived from an EMBL/GenBank/DDBJ whole genome shotgun (WGS) entry which is preliminary data.</text>
</comment>
<gene>
    <name evidence="9" type="ORF">EZJ19_10610</name>
</gene>
<proteinExistence type="inferred from homology"/>
<evidence type="ECO:0000313" key="10">
    <source>
        <dbReference type="Proteomes" id="UP000295443"/>
    </source>
</evidence>
<dbReference type="GO" id="GO:0005886">
    <property type="term" value="C:plasma membrane"/>
    <property type="evidence" value="ECO:0007669"/>
    <property type="project" value="UniProtKB-SubCell"/>
</dbReference>
<dbReference type="InterPro" id="IPR050388">
    <property type="entry name" value="ABC_Ni/Peptide_Import"/>
</dbReference>
<accession>A0A4R1B4Z3</accession>
<comment type="subcellular location">
    <subcellularLocation>
        <location evidence="1">Cell inner membrane</location>
        <topology evidence="1">Peripheral membrane protein</topology>
    </subcellularLocation>
</comment>
<reference evidence="9 10" key="1">
    <citation type="submission" date="2019-03" db="EMBL/GenBank/DDBJ databases">
        <title>Genome sequence of Thiobacillaceae bacterium LSR1, a sulfur-oxidizing bacterium isolated from freshwater sediment.</title>
        <authorList>
            <person name="Li S."/>
        </authorList>
    </citation>
    <scope>NUCLEOTIDE SEQUENCE [LARGE SCALE GENOMIC DNA]</scope>
    <source>
        <strain evidence="9 10">LSR1</strain>
    </source>
</reference>
<evidence type="ECO:0000256" key="6">
    <source>
        <dbReference type="ARBA" id="ARBA00022840"/>
    </source>
</evidence>
<dbReference type="PROSITE" id="PS00211">
    <property type="entry name" value="ABC_TRANSPORTER_1"/>
    <property type="match status" value="2"/>
</dbReference>
<dbReference type="Pfam" id="PF08352">
    <property type="entry name" value="oligo_HPY"/>
    <property type="match status" value="2"/>
</dbReference>
<dbReference type="GO" id="GO:0055085">
    <property type="term" value="P:transmembrane transport"/>
    <property type="evidence" value="ECO:0007669"/>
    <property type="project" value="UniProtKB-ARBA"/>
</dbReference>
<dbReference type="EMBL" id="SJZB01000040">
    <property type="protein sequence ID" value="TCJ13192.1"/>
    <property type="molecule type" value="Genomic_DNA"/>
</dbReference>
<keyword evidence="7" id="KW-0472">Membrane</keyword>
<dbReference type="NCBIfam" id="TIGR01727">
    <property type="entry name" value="oligo_HPY"/>
    <property type="match status" value="1"/>
</dbReference>
<dbReference type="Gene3D" id="3.40.50.300">
    <property type="entry name" value="P-loop containing nucleotide triphosphate hydrolases"/>
    <property type="match status" value="2"/>
</dbReference>
<dbReference type="PANTHER" id="PTHR43297:SF2">
    <property type="entry name" value="DIPEPTIDE TRANSPORT ATP-BINDING PROTEIN DPPD"/>
    <property type="match status" value="1"/>
</dbReference>
<dbReference type="PANTHER" id="PTHR43297">
    <property type="entry name" value="OLIGOPEPTIDE TRANSPORT ATP-BINDING PROTEIN APPD"/>
    <property type="match status" value="1"/>
</dbReference>
<keyword evidence="5" id="KW-0547">Nucleotide-binding</keyword>
<sequence>MSGRGLEVRDLRVEIDADGGRRLVPVDGVSLSVGERECVVLLGESGCGKSLTALALMRLLPEGAGIAAGRAELDGESFFELPERLMRARRGGRLAMIFQEPMTSLNPVLSIGQQIAESLAAHRRLRGPAAQAEAIRLLEAVGLPAERLDAYPSQLSGGQRQRALIAMMLAGDPSVLIADEPTTALDVTVQAQILRLLKELQQTRGMGLLLITHDLDIARDMADRVAVMYAGQIVEWTSRARLFEAPGHPYTRRLLNVLPSAARRGERLAQIPGRVPAPDAALVGCRFADRCTEVTPSCRTEAQVLREVAPGHWLRCGRAGTAGLAGRAAEAPVVVVAGAAAPATTRPVLELRDLKVHFPVRRGLLQRVAGQVRAVDGVSLAVRAGETLALVGESGCGKTTLARAALRLIEATAGQVLLDGEDIGRLAGEALRRKRSAMQIVFQDPFSSLNPRMRVADIIAEGLAALRPDLAAGPRAARVAELLDRVGLPGDAGGRYPHEFSGGQRQRIAIARALAVSPRLLVCDEPTSALDVSVQAQILNLLAELQREQGLAYLFITHNLPVVAYLAHRVAVMYQGRIVEQGDADTLLGAPTQAYTRMLLDSAPGHGL</sequence>
<dbReference type="AlphaFoldDB" id="A0A4R1B4Z3"/>
<dbReference type="PROSITE" id="PS50893">
    <property type="entry name" value="ABC_TRANSPORTER_2"/>
    <property type="match status" value="2"/>
</dbReference>
<keyword evidence="10" id="KW-1185">Reference proteome</keyword>
<organism evidence="9 10">
    <name type="scientific">Parasulfuritortus cantonensis</name>
    <dbReference type="NCBI Taxonomy" id="2528202"/>
    <lineage>
        <taxon>Bacteria</taxon>
        <taxon>Pseudomonadati</taxon>
        <taxon>Pseudomonadota</taxon>
        <taxon>Betaproteobacteria</taxon>
        <taxon>Nitrosomonadales</taxon>
        <taxon>Thiobacillaceae</taxon>
        <taxon>Parasulfuritortus</taxon>
    </lineage>
</organism>
<dbReference type="GO" id="GO:0016887">
    <property type="term" value="F:ATP hydrolysis activity"/>
    <property type="evidence" value="ECO:0007669"/>
    <property type="project" value="InterPro"/>
</dbReference>
<dbReference type="CDD" id="cd03257">
    <property type="entry name" value="ABC_NikE_OppD_transporters"/>
    <property type="match status" value="2"/>
</dbReference>
<dbReference type="InterPro" id="IPR027417">
    <property type="entry name" value="P-loop_NTPase"/>
</dbReference>
<dbReference type="InterPro" id="IPR017871">
    <property type="entry name" value="ABC_transporter-like_CS"/>
</dbReference>
<dbReference type="SUPFAM" id="SSF52540">
    <property type="entry name" value="P-loop containing nucleoside triphosphate hydrolases"/>
    <property type="match status" value="2"/>
</dbReference>
<keyword evidence="4" id="KW-1003">Cell membrane</keyword>
<dbReference type="InterPro" id="IPR013563">
    <property type="entry name" value="Oligopep_ABC_C"/>
</dbReference>
<protein>
    <submittedName>
        <fullName evidence="9">ABC transporter ATP-binding protein</fullName>
    </submittedName>
</protein>
<comment type="similarity">
    <text evidence="2">Belongs to the ABC transporter superfamily.</text>
</comment>
<dbReference type="FunFam" id="3.40.50.300:FF:000016">
    <property type="entry name" value="Oligopeptide ABC transporter ATP-binding component"/>
    <property type="match status" value="2"/>
</dbReference>
<dbReference type="GO" id="GO:0015833">
    <property type="term" value="P:peptide transport"/>
    <property type="evidence" value="ECO:0007669"/>
    <property type="project" value="InterPro"/>
</dbReference>
<dbReference type="OrthoDB" id="9802772at2"/>
<evidence type="ECO:0000259" key="8">
    <source>
        <dbReference type="PROSITE" id="PS50893"/>
    </source>
</evidence>
<dbReference type="Proteomes" id="UP000295443">
    <property type="component" value="Unassembled WGS sequence"/>
</dbReference>
<evidence type="ECO:0000256" key="3">
    <source>
        <dbReference type="ARBA" id="ARBA00022448"/>
    </source>
</evidence>
<dbReference type="InterPro" id="IPR003439">
    <property type="entry name" value="ABC_transporter-like_ATP-bd"/>
</dbReference>
<evidence type="ECO:0000313" key="9">
    <source>
        <dbReference type="EMBL" id="TCJ13192.1"/>
    </source>
</evidence>
<name>A0A4R1B4Z3_9PROT</name>
<dbReference type="NCBIfam" id="NF007739">
    <property type="entry name" value="PRK10419.1"/>
    <property type="match status" value="2"/>
</dbReference>
<dbReference type="Pfam" id="PF00005">
    <property type="entry name" value="ABC_tran"/>
    <property type="match status" value="2"/>
</dbReference>
<evidence type="ECO:0000256" key="4">
    <source>
        <dbReference type="ARBA" id="ARBA00022475"/>
    </source>
</evidence>
<evidence type="ECO:0000256" key="5">
    <source>
        <dbReference type="ARBA" id="ARBA00022741"/>
    </source>
</evidence>
<evidence type="ECO:0000256" key="1">
    <source>
        <dbReference type="ARBA" id="ARBA00004417"/>
    </source>
</evidence>
<evidence type="ECO:0000256" key="7">
    <source>
        <dbReference type="ARBA" id="ARBA00023136"/>
    </source>
</evidence>
<dbReference type="NCBIfam" id="NF008453">
    <property type="entry name" value="PRK11308.1"/>
    <property type="match status" value="2"/>
</dbReference>